<dbReference type="PANTHER" id="PTHR30255">
    <property type="entry name" value="SINGLE-STRANDED-DNA-SPECIFIC EXONUCLEASE RECJ"/>
    <property type="match status" value="1"/>
</dbReference>
<dbReference type="EMBL" id="JAKNDN010000065">
    <property type="protein sequence ID" value="MCG4962232.1"/>
    <property type="molecule type" value="Genomic_DNA"/>
</dbReference>
<comment type="caution">
    <text evidence="10">The sequence shown here is derived from an EMBL/GenBank/DDBJ whole genome shotgun (WGS) entry which is preliminary data.</text>
</comment>
<dbReference type="GO" id="GO:0006310">
    <property type="term" value="P:DNA recombination"/>
    <property type="evidence" value="ECO:0007669"/>
    <property type="project" value="InterPro"/>
</dbReference>
<dbReference type="EMBL" id="QRYW01000070">
    <property type="protein sequence ID" value="RGV17539.1"/>
    <property type="molecule type" value="Genomic_DNA"/>
</dbReference>
<evidence type="ECO:0000256" key="4">
    <source>
        <dbReference type="ARBA" id="ARBA00022801"/>
    </source>
</evidence>
<organism evidence="10 12">
    <name type="scientific">Odoribacter splanchnicus</name>
    <dbReference type="NCBI Taxonomy" id="28118"/>
    <lineage>
        <taxon>Bacteria</taxon>
        <taxon>Pseudomonadati</taxon>
        <taxon>Bacteroidota</taxon>
        <taxon>Bacteroidia</taxon>
        <taxon>Bacteroidales</taxon>
        <taxon>Odoribacteraceae</taxon>
        <taxon>Odoribacter</taxon>
    </lineage>
</organism>
<keyword evidence="3" id="KW-0540">Nuclease</keyword>
<proteinExistence type="inferred from homology"/>
<gene>
    <name evidence="10" type="primary">recJ</name>
    <name evidence="10" type="ORF">DWW24_21175</name>
    <name evidence="11" type="ORF">DXA53_19635</name>
    <name evidence="9" type="ORF">L0P03_20660</name>
</gene>
<feature type="domain" description="RecJ OB" evidence="8">
    <location>
        <begin position="458"/>
        <end position="568"/>
    </location>
</feature>
<dbReference type="Pfam" id="PF17768">
    <property type="entry name" value="RecJ_OB"/>
    <property type="match status" value="1"/>
</dbReference>
<name>A0A3D4Z9K2_9BACT</name>
<feature type="domain" description="DDH" evidence="6">
    <location>
        <begin position="80"/>
        <end position="231"/>
    </location>
</feature>
<evidence type="ECO:0000313" key="9">
    <source>
        <dbReference type="EMBL" id="MCG4962232.1"/>
    </source>
</evidence>
<dbReference type="GeneID" id="61274943"/>
<dbReference type="Proteomes" id="UP000283426">
    <property type="component" value="Unassembled WGS sequence"/>
</dbReference>
<dbReference type="InterPro" id="IPR051673">
    <property type="entry name" value="SSDNA_exonuclease_RecJ"/>
</dbReference>
<feature type="domain" description="DHHA1" evidence="7">
    <location>
        <begin position="353"/>
        <end position="444"/>
    </location>
</feature>
<evidence type="ECO:0000256" key="3">
    <source>
        <dbReference type="ARBA" id="ARBA00022722"/>
    </source>
</evidence>
<dbReference type="InterPro" id="IPR001667">
    <property type="entry name" value="DDH_dom"/>
</dbReference>
<keyword evidence="5 10" id="KW-0269">Exonuclease</keyword>
<evidence type="ECO:0000313" key="11">
    <source>
        <dbReference type="EMBL" id="RGY02216.1"/>
    </source>
</evidence>
<sequence>MKKRWVINTPPEATKIEELSKKLNCHPVIANLLLQRGITSSEQAQSFFYPSLNMLHDPFLMKDMDKAVERLDRAIAQDEKILIYGDYDVDGTTAVSLLYKYLKHHCNSDNLEYYIPDRYTEGYGVSIKGIDYAAENGFSLMLITDCGIKAVEKVKYANSRQVDIIICDHHTPGDTLPEAIAVLDPQRPDCPYPYKWLSGCGVSFKLVQAHSLKHNLPMSELYKLLDLLCVSIASDIVPITGENRILAYFGLQQLNSNPSLGLKTIIKISGIDKEITINDIVFRIGPRINAAGRVESGRKSVELLTADEKCSAAGIASDINTFNDQRKKLDHDITEEAIRHINQSELEPSKKTTVLFNANWHKGVIGIVASRLTESFYRPTIILTESNGLATGSARSVEGFDLYYAISQCSEFLENYGGHKYAAGLTLKIENIEPFKQKFERIVRETIDDEMLTPQINIDAKIKLTDITPDLYHMLQKFAPFGPNNTIPVFMTEKVTNFIGTKRVGRNNEHLKLVIVDDTRACNDRSGIGFGMGHLYDKVNSGGFFDICYTLQENEFMGKNDIQMIVKDIRLREE</sequence>
<evidence type="ECO:0000259" key="8">
    <source>
        <dbReference type="Pfam" id="PF17768"/>
    </source>
</evidence>
<dbReference type="NCBIfam" id="TIGR00644">
    <property type="entry name" value="recJ"/>
    <property type="match status" value="1"/>
</dbReference>
<comment type="similarity">
    <text evidence="1">Belongs to the RecJ family.</text>
</comment>
<dbReference type="Pfam" id="PF01368">
    <property type="entry name" value="DHH"/>
    <property type="match status" value="1"/>
</dbReference>
<protein>
    <recommendedName>
        <fullName evidence="2">Single-stranded-DNA-specific exonuclease RecJ</fullName>
    </recommendedName>
</protein>
<dbReference type="InterPro" id="IPR038763">
    <property type="entry name" value="DHH_sf"/>
</dbReference>
<accession>A0A3D4Z9K2</accession>
<reference evidence="12 13" key="1">
    <citation type="submission" date="2018-08" db="EMBL/GenBank/DDBJ databases">
        <title>A genome reference for cultivated species of the human gut microbiota.</title>
        <authorList>
            <person name="Zou Y."/>
            <person name="Xue W."/>
            <person name="Luo G."/>
        </authorList>
    </citation>
    <scope>NUCLEOTIDE SEQUENCE [LARGE SCALE GENOMIC DNA]</scope>
    <source>
        <strain evidence="10 12">AF14-6AC</strain>
        <strain evidence="11 13">OF03-11</strain>
    </source>
</reference>
<dbReference type="PANTHER" id="PTHR30255:SF2">
    <property type="entry name" value="SINGLE-STRANDED-DNA-SPECIFIC EXONUCLEASE RECJ"/>
    <property type="match status" value="1"/>
</dbReference>
<dbReference type="GO" id="GO:0008409">
    <property type="term" value="F:5'-3' exonuclease activity"/>
    <property type="evidence" value="ECO:0007669"/>
    <property type="project" value="InterPro"/>
</dbReference>
<dbReference type="SUPFAM" id="SSF64182">
    <property type="entry name" value="DHH phosphoesterases"/>
    <property type="match status" value="1"/>
</dbReference>
<evidence type="ECO:0000313" key="10">
    <source>
        <dbReference type="EMBL" id="RGV17539.1"/>
    </source>
</evidence>
<evidence type="ECO:0000259" key="6">
    <source>
        <dbReference type="Pfam" id="PF01368"/>
    </source>
</evidence>
<evidence type="ECO:0000313" key="13">
    <source>
        <dbReference type="Proteomes" id="UP000284434"/>
    </source>
</evidence>
<dbReference type="AlphaFoldDB" id="A0A3D4Z9K2"/>
<dbReference type="Proteomes" id="UP000284434">
    <property type="component" value="Unassembled WGS sequence"/>
</dbReference>
<keyword evidence="4" id="KW-0378">Hydrolase</keyword>
<dbReference type="RefSeq" id="WP_013611933.1">
    <property type="nucleotide sequence ID" value="NZ_JABWDG010000082.1"/>
</dbReference>
<dbReference type="Pfam" id="PF02272">
    <property type="entry name" value="DHHA1"/>
    <property type="match status" value="1"/>
</dbReference>
<dbReference type="InterPro" id="IPR004610">
    <property type="entry name" value="RecJ"/>
</dbReference>
<evidence type="ECO:0000256" key="2">
    <source>
        <dbReference type="ARBA" id="ARBA00019841"/>
    </source>
</evidence>
<dbReference type="InterPro" id="IPR003156">
    <property type="entry name" value="DHHA1_dom"/>
</dbReference>
<evidence type="ECO:0000256" key="1">
    <source>
        <dbReference type="ARBA" id="ARBA00005915"/>
    </source>
</evidence>
<dbReference type="Proteomes" id="UP001199750">
    <property type="component" value="Unassembled WGS sequence"/>
</dbReference>
<dbReference type="Gene3D" id="3.10.310.30">
    <property type="match status" value="1"/>
</dbReference>
<dbReference type="OMA" id="NAGPWGQ"/>
<dbReference type="GO" id="GO:0003676">
    <property type="term" value="F:nucleic acid binding"/>
    <property type="evidence" value="ECO:0007669"/>
    <property type="project" value="InterPro"/>
</dbReference>
<dbReference type="Gene3D" id="3.90.1640.30">
    <property type="match status" value="1"/>
</dbReference>
<dbReference type="EMBL" id="QSCO01000048">
    <property type="protein sequence ID" value="RGY02216.1"/>
    <property type="molecule type" value="Genomic_DNA"/>
</dbReference>
<dbReference type="GO" id="GO:0006281">
    <property type="term" value="P:DNA repair"/>
    <property type="evidence" value="ECO:0007669"/>
    <property type="project" value="InterPro"/>
</dbReference>
<evidence type="ECO:0000259" key="7">
    <source>
        <dbReference type="Pfam" id="PF02272"/>
    </source>
</evidence>
<dbReference type="InterPro" id="IPR041122">
    <property type="entry name" value="RecJ_OB"/>
</dbReference>
<reference evidence="9" key="2">
    <citation type="submission" date="2022-01" db="EMBL/GenBank/DDBJ databases">
        <title>Collection of gut derived symbiotic bacterial strains cultured from healthy donors.</title>
        <authorList>
            <person name="Lin H."/>
            <person name="Kohout C."/>
            <person name="Waligurski E."/>
            <person name="Pamer E.G."/>
        </authorList>
    </citation>
    <scope>NUCLEOTIDE SEQUENCE</scope>
    <source>
        <strain evidence="9">DFI.1.149</strain>
    </source>
</reference>
<evidence type="ECO:0000256" key="5">
    <source>
        <dbReference type="ARBA" id="ARBA00022839"/>
    </source>
</evidence>
<evidence type="ECO:0000313" key="12">
    <source>
        <dbReference type="Proteomes" id="UP000283426"/>
    </source>
</evidence>